<evidence type="ECO:0000256" key="3">
    <source>
        <dbReference type="ARBA" id="ARBA00012628"/>
    </source>
</evidence>
<dbReference type="FunFam" id="3.40.50.1460:FF:000006">
    <property type="entry name" value="Legumain"/>
    <property type="match status" value="1"/>
</dbReference>
<feature type="active site" evidence="8">
    <location>
        <position position="160"/>
    </location>
</feature>
<dbReference type="GO" id="GO:0004197">
    <property type="term" value="F:cysteine-type endopeptidase activity"/>
    <property type="evidence" value="ECO:0007669"/>
    <property type="project" value="UniProtKB-EC"/>
</dbReference>
<dbReference type="GO" id="GO:0006624">
    <property type="term" value="P:vacuolar protein processing"/>
    <property type="evidence" value="ECO:0007669"/>
    <property type="project" value="TreeGrafter"/>
</dbReference>
<dbReference type="Gene3D" id="1.10.132.130">
    <property type="match status" value="1"/>
</dbReference>
<evidence type="ECO:0000256" key="2">
    <source>
        <dbReference type="ARBA" id="ARBA00009941"/>
    </source>
</evidence>
<dbReference type="Pfam" id="PF01650">
    <property type="entry name" value="Peptidase_C13"/>
    <property type="match status" value="1"/>
</dbReference>
<organism evidence="12">
    <name type="scientific">Thrips palmi</name>
    <name type="common">Melon thrips</name>
    <dbReference type="NCBI Taxonomy" id="161013"/>
    <lineage>
        <taxon>Eukaryota</taxon>
        <taxon>Metazoa</taxon>
        <taxon>Ecdysozoa</taxon>
        <taxon>Arthropoda</taxon>
        <taxon>Hexapoda</taxon>
        <taxon>Insecta</taxon>
        <taxon>Pterygota</taxon>
        <taxon>Neoptera</taxon>
        <taxon>Paraneoptera</taxon>
        <taxon>Thysanoptera</taxon>
        <taxon>Terebrantia</taxon>
        <taxon>Thripoidea</taxon>
        <taxon>Thripidae</taxon>
        <taxon>Thrips</taxon>
    </lineage>
</organism>
<keyword evidence="7" id="KW-0788">Thiol protease</keyword>
<dbReference type="GO" id="GO:0005773">
    <property type="term" value="C:vacuole"/>
    <property type="evidence" value="ECO:0007669"/>
    <property type="project" value="GOC"/>
</dbReference>
<dbReference type="OrthoDB" id="192611at2759"/>
<dbReference type="Pfam" id="PF20985">
    <property type="entry name" value="Legum_prodom"/>
    <property type="match status" value="1"/>
</dbReference>
<feature type="active site" description="Nucleophile" evidence="8">
    <location>
        <position position="201"/>
    </location>
</feature>
<dbReference type="GeneID" id="117644527"/>
<dbReference type="InParanoid" id="A0A6P8YSD6"/>
<evidence type="ECO:0000256" key="5">
    <source>
        <dbReference type="ARBA" id="ARBA00022729"/>
    </source>
</evidence>
<keyword evidence="4" id="KW-0645">Protease</keyword>
<dbReference type="PANTHER" id="PTHR12000">
    <property type="entry name" value="HEMOGLOBINASE FAMILY MEMBER"/>
    <property type="match status" value="1"/>
</dbReference>
<gene>
    <name evidence="12" type="primary">LOC117644527</name>
</gene>
<dbReference type="PANTHER" id="PTHR12000:SF42">
    <property type="entry name" value="LEGUMAIN"/>
    <property type="match status" value="1"/>
</dbReference>
<dbReference type="Proteomes" id="UP000515158">
    <property type="component" value="Unplaced"/>
</dbReference>
<keyword evidence="6" id="KW-0378">Hydrolase</keyword>
<dbReference type="RefSeq" id="XP_034239961.1">
    <property type="nucleotide sequence ID" value="XM_034384070.1"/>
</dbReference>
<dbReference type="KEGG" id="tpal:117644527"/>
<dbReference type="EC" id="3.4.22.34" evidence="3"/>
<comment type="catalytic activity">
    <reaction evidence="1">
        <text>Hydrolysis of proteins and small molecule substrates at -Asn-|-Xaa- bonds.</text>
        <dbReference type="EC" id="3.4.22.34"/>
    </reaction>
</comment>
<dbReference type="InterPro" id="IPR046427">
    <property type="entry name" value="Legumain_prodom_sf"/>
</dbReference>
<keyword evidence="11" id="KW-1185">Reference proteome</keyword>
<keyword evidence="5 9" id="KW-0732">Signal</keyword>
<proteinExistence type="inferred from homology"/>
<evidence type="ECO:0000256" key="7">
    <source>
        <dbReference type="ARBA" id="ARBA00022807"/>
    </source>
</evidence>
<dbReference type="CDD" id="cd21115">
    <property type="entry name" value="legumain_C"/>
    <property type="match status" value="1"/>
</dbReference>
<evidence type="ECO:0000256" key="6">
    <source>
        <dbReference type="ARBA" id="ARBA00022801"/>
    </source>
</evidence>
<evidence type="ECO:0000256" key="4">
    <source>
        <dbReference type="ARBA" id="ARBA00022670"/>
    </source>
</evidence>
<protein>
    <recommendedName>
        <fullName evidence="3">legumain</fullName>
        <ecNumber evidence="3">3.4.22.34</ecNumber>
    </recommendedName>
</protein>
<sequence>MMNHSFWALATVLLASNVSAIFVKGIPELPKGGILPNGGKIWALLVAGSNGYYNYRHQADVCHAYQILHKNGIPDENIIVMMYDDVASSSENPTPNVIINRPGGPNVYKGVPIDYSGDDVNSTNFLKVLTGQSNALEGIGTGRAIASGPKDHIFINFVDHGAPGFLCFPNDELHAKLLEKTLEGMVAENRFSKMVLYVEACESGSMFDDILPDTTDIFVMTAADPRESSYACYYDKLRGTYLGDVFSVKWMEDSDKENLAKETLHHQFELVRTETNSSHVEEYGDLDVGALPVAYFQGYQGRFSSLNGENDRLPPINDAISSRDVPLAILKHQYEAAVDRKTKRYLQFKIHRMQKMRRFLDVAVADIASQIAHGNEEKTAYLLGSDQKLTSSKLECYETLVKYFSSKCFKISENPHALSKMKVFINICSAPWVAINSALRAMDAICVPERQLTGIH</sequence>
<feature type="domain" description="Legumain prodomain" evidence="10">
    <location>
        <begin position="350"/>
        <end position="446"/>
    </location>
</feature>
<evidence type="ECO:0000256" key="9">
    <source>
        <dbReference type="SAM" id="SignalP"/>
    </source>
</evidence>
<evidence type="ECO:0000256" key="1">
    <source>
        <dbReference type="ARBA" id="ARBA00000810"/>
    </source>
</evidence>
<feature type="chain" id="PRO_5028351004" description="legumain" evidence="9">
    <location>
        <begin position="21"/>
        <end position="456"/>
    </location>
</feature>
<comment type="similarity">
    <text evidence="2">Belongs to the peptidase C13 family.</text>
</comment>
<dbReference type="Gene3D" id="3.40.50.1460">
    <property type="match status" value="1"/>
</dbReference>
<dbReference type="GO" id="GO:0051603">
    <property type="term" value="P:proteolysis involved in protein catabolic process"/>
    <property type="evidence" value="ECO:0007669"/>
    <property type="project" value="TreeGrafter"/>
</dbReference>
<accession>A0A6P8YSD6</accession>
<reference evidence="12" key="1">
    <citation type="submission" date="2025-08" db="UniProtKB">
        <authorList>
            <consortium name="RefSeq"/>
        </authorList>
    </citation>
    <scope>IDENTIFICATION</scope>
    <source>
        <tissue evidence="12">Total insect</tissue>
    </source>
</reference>
<evidence type="ECO:0000256" key="8">
    <source>
        <dbReference type="PIRSR" id="PIRSR019663-1"/>
    </source>
</evidence>
<evidence type="ECO:0000313" key="11">
    <source>
        <dbReference type="Proteomes" id="UP000515158"/>
    </source>
</evidence>
<feature type="signal peptide" evidence="9">
    <location>
        <begin position="1"/>
        <end position="20"/>
    </location>
</feature>
<dbReference type="PIRSF" id="PIRSF019663">
    <property type="entry name" value="Legumain"/>
    <property type="match status" value="1"/>
</dbReference>
<name>A0A6P8YSD6_THRPL</name>
<evidence type="ECO:0000313" key="12">
    <source>
        <dbReference type="RefSeq" id="XP_034239961.1"/>
    </source>
</evidence>
<dbReference type="PRINTS" id="PR00776">
    <property type="entry name" value="HEMOGLOBNASE"/>
</dbReference>
<dbReference type="InterPro" id="IPR001096">
    <property type="entry name" value="Peptidase_C13"/>
</dbReference>
<dbReference type="AlphaFoldDB" id="A0A6P8YSD6"/>
<dbReference type="InterPro" id="IPR048501">
    <property type="entry name" value="Legum_prodom"/>
</dbReference>
<evidence type="ECO:0000259" key="10">
    <source>
        <dbReference type="Pfam" id="PF20985"/>
    </source>
</evidence>